<evidence type="ECO:0000256" key="5">
    <source>
        <dbReference type="ARBA" id="ARBA00022989"/>
    </source>
</evidence>
<evidence type="ECO:0000256" key="4">
    <source>
        <dbReference type="ARBA" id="ARBA00022692"/>
    </source>
</evidence>
<dbReference type="InterPro" id="IPR000515">
    <property type="entry name" value="MetI-like"/>
</dbReference>
<organism evidence="9 10">
    <name type="scientific">Cohnella rhizosphaerae</name>
    <dbReference type="NCBI Taxonomy" id="1457232"/>
    <lineage>
        <taxon>Bacteria</taxon>
        <taxon>Bacillati</taxon>
        <taxon>Bacillota</taxon>
        <taxon>Bacilli</taxon>
        <taxon>Bacillales</taxon>
        <taxon>Paenibacillaceae</taxon>
        <taxon>Cohnella</taxon>
    </lineage>
</organism>
<keyword evidence="4 7" id="KW-0812">Transmembrane</keyword>
<feature type="transmembrane region" description="Helical" evidence="7">
    <location>
        <begin position="182"/>
        <end position="204"/>
    </location>
</feature>
<protein>
    <submittedName>
        <fullName evidence="9">Carbohydrate ABC transporter permease</fullName>
    </submittedName>
</protein>
<dbReference type="Gene3D" id="1.10.3720.10">
    <property type="entry name" value="MetI-like"/>
    <property type="match status" value="1"/>
</dbReference>
<gene>
    <name evidence="9" type="ORF">OMP40_11885</name>
</gene>
<evidence type="ECO:0000313" key="10">
    <source>
        <dbReference type="Proteomes" id="UP001153404"/>
    </source>
</evidence>
<evidence type="ECO:0000256" key="6">
    <source>
        <dbReference type="ARBA" id="ARBA00023136"/>
    </source>
</evidence>
<evidence type="ECO:0000256" key="7">
    <source>
        <dbReference type="RuleBase" id="RU363032"/>
    </source>
</evidence>
<comment type="caution">
    <text evidence="9">The sequence shown here is derived from an EMBL/GenBank/DDBJ whole genome shotgun (WGS) entry which is preliminary data.</text>
</comment>
<dbReference type="GO" id="GO:0055085">
    <property type="term" value="P:transmembrane transport"/>
    <property type="evidence" value="ECO:0007669"/>
    <property type="project" value="InterPro"/>
</dbReference>
<dbReference type="CDD" id="cd06261">
    <property type="entry name" value="TM_PBP2"/>
    <property type="match status" value="1"/>
</dbReference>
<dbReference type="PANTHER" id="PTHR43744:SF9">
    <property type="entry name" value="POLYGALACTURONAN_RHAMNOGALACTURONAN TRANSPORT SYSTEM PERMEASE PROTEIN YTCP"/>
    <property type="match status" value="1"/>
</dbReference>
<dbReference type="AlphaFoldDB" id="A0A9X4QSD2"/>
<dbReference type="SUPFAM" id="SSF161098">
    <property type="entry name" value="MetI-like"/>
    <property type="match status" value="1"/>
</dbReference>
<feature type="transmembrane region" description="Helical" evidence="7">
    <location>
        <begin position="257"/>
        <end position="277"/>
    </location>
</feature>
<dbReference type="PANTHER" id="PTHR43744">
    <property type="entry name" value="ABC TRANSPORTER PERMEASE PROTEIN MG189-RELATED-RELATED"/>
    <property type="match status" value="1"/>
</dbReference>
<evidence type="ECO:0000256" key="3">
    <source>
        <dbReference type="ARBA" id="ARBA00022475"/>
    </source>
</evidence>
<keyword evidence="5 7" id="KW-1133">Transmembrane helix</keyword>
<keyword evidence="2 7" id="KW-0813">Transport</keyword>
<keyword evidence="3" id="KW-1003">Cell membrane</keyword>
<keyword evidence="6 7" id="KW-0472">Membrane</keyword>
<feature type="transmembrane region" description="Helical" evidence="7">
    <location>
        <begin position="78"/>
        <end position="97"/>
    </location>
</feature>
<name>A0A9X4QSD2_9BACL</name>
<feature type="domain" description="ABC transmembrane type-1" evidence="8">
    <location>
        <begin position="74"/>
        <end position="277"/>
    </location>
</feature>
<dbReference type="InterPro" id="IPR035906">
    <property type="entry name" value="MetI-like_sf"/>
</dbReference>
<sequence length="292" mass="32524">MKQRRMSDRLFSLVVYALLTGLALTIVLPMMQVLTISVSPLNVVNRYGFHFIPTAFDFSGYRQVFHKETIWTGYQNTLVRTILGTGITIVMTFLGAYPLSKRQLPNRAFWTGFVVLTMFFSGGLIPSYMLVKNIGLMNTVWSLVLPGAVSAFMLLIVRNFIAALPESLEESAKIDGANDLYILWKIVVPLSMPILATVALYAAVDHWNAWFDSMLYIQNEKKQVLQLILRKIIIDGTADPSTTGAADSMNAPTNSQAMKMAALVVTMLPIMCVYPFLQKYFVKGTLLGSVKG</sequence>
<dbReference type="Pfam" id="PF00528">
    <property type="entry name" value="BPD_transp_1"/>
    <property type="match status" value="1"/>
</dbReference>
<dbReference type="GO" id="GO:0005886">
    <property type="term" value="C:plasma membrane"/>
    <property type="evidence" value="ECO:0007669"/>
    <property type="project" value="UniProtKB-SubCell"/>
</dbReference>
<evidence type="ECO:0000256" key="2">
    <source>
        <dbReference type="ARBA" id="ARBA00022448"/>
    </source>
</evidence>
<comment type="subcellular location">
    <subcellularLocation>
        <location evidence="1 7">Cell membrane</location>
        <topology evidence="1 7">Multi-pass membrane protein</topology>
    </subcellularLocation>
</comment>
<reference evidence="9" key="1">
    <citation type="submission" date="2022-10" db="EMBL/GenBank/DDBJ databases">
        <title>Comparative genomic analysis of Cohnella hashimotonis sp. nov., isolated from the International Space Station.</title>
        <authorList>
            <person name="Simpson A."/>
            <person name="Venkateswaran K."/>
        </authorList>
    </citation>
    <scope>NUCLEOTIDE SEQUENCE</scope>
    <source>
        <strain evidence="9">DSM 28161</strain>
    </source>
</reference>
<dbReference type="Proteomes" id="UP001153404">
    <property type="component" value="Unassembled WGS sequence"/>
</dbReference>
<keyword evidence="10" id="KW-1185">Reference proteome</keyword>
<evidence type="ECO:0000313" key="9">
    <source>
        <dbReference type="EMBL" id="MDG0809966.1"/>
    </source>
</evidence>
<dbReference type="PROSITE" id="PS50928">
    <property type="entry name" value="ABC_TM1"/>
    <property type="match status" value="1"/>
</dbReference>
<proteinExistence type="inferred from homology"/>
<comment type="similarity">
    <text evidence="7">Belongs to the binding-protein-dependent transport system permease family.</text>
</comment>
<feature type="transmembrane region" description="Helical" evidence="7">
    <location>
        <begin position="109"/>
        <end position="128"/>
    </location>
</feature>
<evidence type="ECO:0000259" key="8">
    <source>
        <dbReference type="PROSITE" id="PS50928"/>
    </source>
</evidence>
<evidence type="ECO:0000256" key="1">
    <source>
        <dbReference type="ARBA" id="ARBA00004651"/>
    </source>
</evidence>
<dbReference type="EMBL" id="JAPDIA010000003">
    <property type="protein sequence ID" value="MDG0809966.1"/>
    <property type="molecule type" value="Genomic_DNA"/>
</dbReference>
<accession>A0A9X4QSD2</accession>
<feature type="transmembrane region" description="Helical" evidence="7">
    <location>
        <begin position="140"/>
        <end position="161"/>
    </location>
</feature>
<dbReference type="RefSeq" id="WP_277531550.1">
    <property type="nucleotide sequence ID" value="NZ_JAPDIA010000003.1"/>
</dbReference>